<organism evidence="2 3">
    <name type="scientific">Bifidobacterium oedipodis</name>
    <dbReference type="NCBI Taxonomy" id="2675322"/>
    <lineage>
        <taxon>Bacteria</taxon>
        <taxon>Bacillati</taxon>
        <taxon>Actinomycetota</taxon>
        <taxon>Actinomycetes</taxon>
        <taxon>Bifidobacteriales</taxon>
        <taxon>Bifidobacteriaceae</taxon>
        <taxon>Bifidobacterium</taxon>
    </lineage>
</organism>
<name>A0A7Y0EPU7_9BIFI</name>
<dbReference type="EMBL" id="JAAIII010000004">
    <property type="protein sequence ID" value="NMM94227.1"/>
    <property type="molecule type" value="Genomic_DNA"/>
</dbReference>
<keyword evidence="1" id="KW-0812">Transmembrane</keyword>
<proteinExistence type="predicted"/>
<sequence length="413" mass="45012">MKSTLIARMGESMRKIIATALRLLRMRWMLTALTVAAGACSLAVALVDVTLAMNLVYHPLLGALMSAYVVALVMLPFQPVWAAGALIVVCAGWVASVPYEVGTFAGGVCLAVGVLAYRGAECAFWLPFIGWGLFLVGTGIGWVWHRHDIYRLGDMLLPIALAATAAFFLGWSLHWRVLANEGQTARMERQRAEFELARRRQNEHVAKRVHDSLTGSLSYIVLMAQRQIATDPTSADDATVWRNIERNALEALSGVRKVIGLLEAGDTPDMAEANGLRSFETITREQDAKLADLGIDGTSVVIDPGVDIADDTRLRAAYAILEEIYANLMRHCPVGVNAYFLRVGVSEEGITIAEANAMREHGEQASSLPDSGTGLVRHALELRRVGGTLDYRAENGEWLLSAFIPNADISSRH</sequence>
<reference evidence="2 3" key="1">
    <citation type="submission" date="2020-02" db="EMBL/GenBank/DDBJ databases">
        <title>Characterization of phylogenetic diversity of novel bifidobacterial species isolated in Czech ZOOs.</title>
        <authorList>
            <person name="Lugli G.A."/>
            <person name="Vera N.B."/>
            <person name="Ventura M."/>
        </authorList>
    </citation>
    <scope>NUCLEOTIDE SEQUENCE [LARGE SCALE GENOMIC DNA]</scope>
    <source>
        <strain evidence="2 3">DSM 109957</strain>
    </source>
</reference>
<dbReference type="Gene3D" id="6.10.250.2870">
    <property type="match status" value="1"/>
</dbReference>
<keyword evidence="1" id="KW-1133">Transmembrane helix</keyword>
<comment type="caution">
    <text evidence="2">The sequence shown here is derived from an EMBL/GenBank/DDBJ whole genome shotgun (WGS) entry which is preliminary data.</text>
</comment>
<feature type="transmembrane region" description="Helical" evidence="1">
    <location>
        <begin position="101"/>
        <end position="117"/>
    </location>
</feature>
<feature type="transmembrane region" description="Helical" evidence="1">
    <location>
        <begin position="156"/>
        <end position="179"/>
    </location>
</feature>
<dbReference type="RefSeq" id="WP_169172271.1">
    <property type="nucleotide sequence ID" value="NZ_JAAIII010000004.1"/>
</dbReference>
<evidence type="ECO:0000256" key="1">
    <source>
        <dbReference type="SAM" id="Phobius"/>
    </source>
</evidence>
<evidence type="ECO:0000313" key="2">
    <source>
        <dbReference type="EMBL" id="NMM94227.1"/>
    </source>
</evidence>
<evidence type="ECO:0000313" key="3">
    <source>
        <dbReference type="Proteomes" id="UP000532194"/>
    </source>
</evidence>
<accession>A0A7Y0EPU7</accession>
<keyword evidence="3" id="KW-1185">Reference proteome</keyword>
<protein>
    <submittedName>
        <fullName evidence="2">Two-component sensor protein</fullName>
    </submittedName>
</protein>
<gene>
    <name evidence="2" type="ORF">G1C95_1414</name>
</gene>
<feature type="transmembrane region" description="Helical" evidence="1">
    <location>
        <begin position="124"/>
        <end position="144"/>
    </location>
</feature>
<dbReference type="AlphaFoldDB" id="A0A7Y0EPU7"/>
<dbReference type="Proteomes" id="UP000532194">
    <property type="component" value="Unassembled WGS sequence"/>
</dbReference>
<keyword evidence="1" id="KW-0472">Membrane</keyword>